<proteinExistence type="predicted"/>
<keyword evidence="1" id="KW-0472">Membrane</keyword>
<reference evidence="3 4" key="1">
    <citation type="submission" date="2019-06" db="EMBL/GenBank/DDBJ databases">
        <title>Sorghum-associated microbial communities from plants grown in Nebraska, USA.</title>
        <authorList>
            <person name="Schachtman D."/>
        </authorList>
    </citation>
    <scope>NUCLEOTIDE SEQUENCE [LARGE SCALE GENOMIC DNA]</scope>
    <source>
        <strain evidence="3 4">2482</strain>
    </source>
</reference>
<evidence type="ECO:0000256" key="2">
    <source>
        <dbReference type="SAM" id="SignalP"/>
    </source>
</evidence>
<keyword evidence="4" id="KW-1185">Reference proteome</keyword>
<name>A0A561CU54_9BACI</name>
<dbReference type="EMBL" id="VIVN01000013">
    <property type="protein sequence ID" value="TWD94547.1"/>
    <property type="molecule type" value="Genomic_DNA"/>
</dbReference>
<keyword evidence="1" id="KW-1133">Transmembrane helix</keyword>
<protein>
    <submittedName>
        <fullName evidence="3">Uncharacterized protein</fullName>
    </submittedName>
</protein>
<evidence type="ECO:0000256" key="1">
    <source>
        <dbReference type="SAM" id="Phobius"/>
    </source>
</evidence>
<organism evidence="3 4">
    <name type="scientific">Neobacillus bataviensis</name>
    <dbReference type="NCBI Taxonomy" id="220685"/>
    <lineage>
        <taxon>Bacteria</taxon>
        <taxon>Bacillati</taxon>
        <taxon>Bacillota</taxon>
        <taxon>Bacilli</taxon>
        <taxon>Bacillales</taxon>
        <taxon>Bacillaceae</taxon>
        <taxon>Neobacillus</taxon>
    </lineage>
</organism>
<evidence type="ECO:0000313" key="4">
    <source>
        <dbReference type="Proteomes" id="UP000319671"/>
    </source>
</evidence>
<sequence length="90" mass="9693">MVSIGGGLMLLLVPKSALAATIATADQTFSNLWHAVMNIVDWIVVGVFVFGGVAWMFGHRPKALELIIGGSAGYILARHAIDIRDFLKQL</sequence>
<dbReference type="Proteomes" id="UP000319671">
    <property type="component" value="Unassembled WGS sequence"/>
</dbReference>
<feature type="transmembrane region" description="Helical" evidence="1">
    <location>
        <begin position="35"/>
        <end position="57"/>
    </location>
</feature>
<keyword evidence="2" id="KW-0732">Signal</keyword>
<accession>A0A561CU54</accession>
<keyword evidence="1" id="KW-0812">Transmembrane</keyword>
<gene>
    <name evidence="3" type="ORF">FB550_11380</name>
</gene>
<evidence type="ECO:0000313" key="3">
    <source>
        <dbReference type="EMBL" id="TWD94547.1"/>
    </source>
</evidence>
<feature type="signal peptide" evidence="2">
    <location>
        <begin position="1"/>
        <end position="19"/>
    </location>
</feature>
<feature type="chain" id="PRO_5022071205" evidence="2">
    <location>
        <begin position="20"/>
        <end position="90"/>
    </location>
</feature>
<dbReference type="AlphaFoldDB" id="A0A561CU54"/>
<comment type="caution">
    <text evidence="3">The sequence shown here is derived from an EMBL/GenBank/DDBJ whole genome shotgun (WGS) entry which is preliminary data.</text>
</comment>